<accession>A0A395N690</accession>
<dbReference type="EMBL" id="PXXK01000009">
    <property type="protein sequence ID" value="RFN55293.1"/>
    <property type="molecule type" value="Genomic_DNA"/>
</dbReference>
<organism evidence="1 2">
    <name type="scientific">Fusarium flagelliforme</name>
    <dbReference type="NCBI Taxonomy" id="2675880"/>
    <lineage>
        <taxon>Eukaryota</taxon>
        <taxon>Fungi</taxon>
        <taxon>Dikarya</taxon>
        <taxon>Ascomycota</taxon>
        <taxon>Pezizomycotina</taxon>
        <taxon>Sordariomycetes</taxon>
        <taxon>Hypocreomycetidae</taxon>
        <taxon>Hypocreales</taxon>
        <taxon>Nectriaceae</taxon>
        <taxon>Fusarium</taxon>
        <taxon>Fusarium incarnatum-equiseti species complex</taxon>
    </lineage>
</organism>
<keyword evidence="2" id="KW-1185">Reference proteome</keyword>
<gene>
    <name evidence="1" type="ORF">FIE12Z_546</name>
</gene>
<sequence>MAHYSLRVNLDEKRLKQWSSVPDMKLCFAMEISNGGDKTYHNMVACTNDIGTSTQITWTDNYKIAANVITITTIAPTTPNAPTTTISTTKMTNMVDVKFGTKTTVTKDSNISTGFSSDAPSKGFLFTNEIECSTILYCEIDGKFVPVYTSPGGSLSPGSSEEIIPNRKVYVWFSDDAKSSTMIETMGRAEGIQFEFGGNSDKIVTLDMMGNWTLS</sequence>
<proteinExistence type="predicted"/>
<dbReference type="OrthoDB" id="2987506at2759"/>
<dbReference type="AlphaFoldDB" id="A0A395N690"/>
<reference evidence="1 2" key="1">
    <citation type="journal article" date="2018" name="PLoS Pathog.">
        <title>Evolution of structural diversity of trichothecenes, a family of toxins produced by plant pathogenic and entomopathogenic fungi.</title>
        <authorList>
            <person name="Proctor R.H."/>
            <person name="McCormick S.P."/>
            <person name="Kim H.S."/>
            <person name="Cardoza R.E."/>
            <person name="Stanley A.M."/>
            <person name="Lindo L."/>
            <person name="Kelly A."/>
            <person name="Brown D.W."/>
            <person name="Lee T."/>
            <person name="Vaughan M.M."/>
            <person name="Alexander N.J."/>
            <person name="Busman M."/>
            <person name="Gutierrez S."/>
        </authorList>
    </citation>
    <scope>NUCLEOTIDE SEQUENCE [LARGE SCALE GENOMIC DNA]</scope>
    <source>
        <strain evidence="1 2">NRRL 13405</strain>
    </source>
</reference>
<evidence type="ECO:0000313" key="2">
    <source>
        <dbReference type="Proteomes" id="UP000265631"/>
    </source>
</evidence>
<comment type="caution">
    <text evidence="1">The sequence shown here is derived from an EMBL/GenBank/DDBJ whole genome shotgun (WGS) entry which is preliminary data.</text>
</comment>
<dbReference type="Proteomes" id="UP000265631">
    <property type="component" value="Unassembled WGS sequence"/>
</dbReference>
<name>A0A395N690_9HYPO</name>
<protein>
    <submittedName>
        <fullName evidence="1">Uncharacterized protein</fullName>
    </submittedName>
</protein>
<evidence type="ECO:0000313" key="1">
    <source>
        <dbReference type="EMBL" id="RFN55293.1"/>
    </source>
</evidence>